<gene>
    <name evidence="1" type="ORF">POPTR_011G051700v4</name>
</gene>
<dbReference type="EMBL" id="CM009300">
    <property type="protein sequence ID" value="KAI9385310.1"/>
    <property type="molecule type" value="Genomic_DNA"/>
</dbReference>
<organism evidence="1 2">
    <name type="scientific">Populus trichocarpa</name>
    <name type="common">Western balsam poplar</name>
    <name type="synonym">Populus balsamifera subsp. trichocarpa</name>
    <dbReference type="NCBI Taxonomy" id="3694"/>
    <lineage>
        <taxon>Eukaryota</taxon>
        <taxon>Viridiplantae</taxon>
        <taxon>Streptophyta</taxon>
        <taxon>Embryophyta</taxon>
        <taxon>Tracheophyta</taxon>
        <taxon>Spermatophyta</taxon>
        <taxon>Magnoliopsida</taxon>
        <taxon>eudicotyledons</taxon>
        <taxon>Gunneridae</taxon>
        <taxon>Pentapetalae</taxon>
        <taxon>rosids</taxon>
        <taxon>fabids</taxon>
        <taxon>Malpighiales</taxon>
        <taxon>Salicaceae</taxon>
        <taxon>Saliceae</taxon>
        <taxon>Populus</taxon>
    </lineage>
</organism>
<comment type="caution">
    <text evidence="1">The sequence shown here is derived from an EMBL/GenBank/DDBJ whole genome shotgun (WGS) entry which is preliminary data.</text>
</comment>
<reference evidence="1 2" key="1">
    <citation type="journal article" date="2006" name="Science">
        <title>The genome of black cottonwood, Populus trichocarpa (Torr. &amp; Gray).</title>
        <authorList>
            <person name="Tuskan G.A."/>
            <person name="Difazio S."/>
            <person name="Jansson S."/>
            <person name="Bohlmann J."/>
            <person name="Grigoriev I."/>
            <person name="Hellsten U."/>
            <person name="Putnam N."/>
            <person name="Ralph S."/>
            <person name="Rombauts S."/>
            <person name="Salamov A."/>
            <person name="Schein J."/>
            <person name="Sterck L."/>
            <person name="Aerts A."/>
            <person name="Bhalerao R.R."/>
            <person name="Bhalerao R.P."/>
            <person name="Blaudez D."/>
            <person name="Boerjan W."/>
            <person name="Brun A."/>
            <person name="Brunner A."/>
            <person name="Busov V."/>
            <person name="Campbell M."/>
            <person name="Carlson J."/>
            <person name="Chalot M."/>
            <person name="Chapman J."/>
            <person name="Chen G.L."/>
            <person name="Cooper D."/>
            <person name="Coutinho P.M."/>
            <person name="Couturier J."/>
            <person name="Covert S."/>
            <person name="Cronk Q."/>
            <person name="Cunningham R."/>
            <person name="Davis J."/>
            <person name="Degroeve S."/>
            <person name="Dejardin A."/>
            <person name="Depamphilis C."/>
            <person name="Detter J."/>
            <person name="Dirks B."/>
            <person name="Dubchak I."/>
            <person name="Duplessis S."/>
            <person name="Ehlting J."/>
            <person name="Ellis B."/>
            <person name="Gendler K."/>
            <person name="Goodstein D."/>
            <person name="Gribskov M."/>
            <person name="Grimwood J."/>
            <person name="Groover A."/>
            <person name="Gunter L."/>
            <person name="Hamberger B."/>
            <person name="Heinze B."/>
            <person name="Helariutta Y."/>
            <person name="Henrissat B."/>
            <person name="Holligan D."/>
            <person name="Holt R."/>
            <person name="Huang W."/>
            <person name="Islam-Faridi N."/>
            <person name="Jones S."/>
            <person name="Jones-Rhoades M."/>
            <person name="Jorgensen R."/>
            <person name="Joshi C."/>
            <person name="Kangasjarvi J."/>
            <person name="Karlsson J."/>
            <person name="Kelleher C."/>
            <person name="Kirkpatrick R."/>
            <person name="Kirst M."/>
            <person name="Kohler A."/>
            <person name="Kalluri U."/>
            <person name="Larimer F."/>
            <person name="Leebens-Mack J."/>
            <person name="Leple J.C."/>
            <person name="Locascio P."/>
            <person name="Lou Y."/>
            <person name="Lucas S."/>
            <person name="Martin F."/>
            <person name="Montanini B."/>
            <person name="Napoli C."/>
            <person name="Nelson D.R."/>
            <person name="Nelson C."/>
            <person name="Nieminen K."/>
            <person name="Nilsson O."/>
            <person name="Pereda V."/>
            <person name="Peter G."/>
            <person name="Philippe R."/>
            <person name="Pilate G."/>
            <person name="Poliakov A."/>
            <person name="Razumovskaya J."/>
            <person name="Richardson P."/>
            <person name="Rinaldi C."/>
            <person name="Ritland K."/>
            <person name="Rouze P."/>
            <person name="Ryaboy D."/>
            <person name="Schmutz J."/>
            <person name="Schrader J."/>
            <person name="Segerman B."/>
            <person name="Shin H."/>
            <person name="Siddiqui A."/>
            <person name="Sterky F."/>
            <person name="Terry A."/>
            <person name="Tsai C.J."/>
            <person name="Uberbacher E."/>
            <person name="Unneberg P."/>
            <person name="Vahala J."/>
            <person name="Wall K."/>
            <person name="Wessler S."/>
            <person name="Yang G."/>
            <person name="Yin T."/>
            <person name="Douglas C."/>
            <person name="Marra M."/>
            <person name="Sandberg G."/>
            <person name="Van de Peer Y."/>
            <person name="Rokhsar D."/>
        </authorList>
    </citation>
    <scope>NUCLEOTIDE SEQUENCE [LARGE SCALE GENOMIC DNA]</scope>
    <source>
        <strain evidence="2">cv. Nisqually</strain>
    </source>
</reference>
<keyword evidence="2" id="KW-1185">Reference proteome</keyword>
<name>A0ACC0S6Y9_POPTR</name>
<evidence type="ECO:0000313" key="1">
    <source>
        <dbReference type="EMBL" id="KAI9385310.1"/>
    </source>
</evidence>
<proteinExistence type="predicted"/>
<accession>A0ACC0S6Y9</accession>
<dbReference type="Proteomes" id="UP000006729">
    <property type="component" value="Chromosome 11"/>
</dbReference>
<evidence type="ECO:0000313" key="2">
    <source>
        <dbReference type="Proteomes" id="UP000006729"/>
    </source>
</evidence>
<protein>
    <submittedName>
        <fullName evidence="1">Uncharacterized protein</fullName>
    </submittedName>
</protein>
<sequence>MESDGEVVGDWNTYCVAADRCLKAGIMEMAMTMLKKLEGQITEKTKSIAFDTLLKLYARKGNKDELYRIWKSDEKRDKIYNKGYMSMISSLLMLDDIEAAEMMFKEWESRGLSYYFRVPNILINAYCRNNLLEKAGSLIDHAMMKGSEPSADAWYSLASGYLEVNQIPMAKEAMKKAILVCPGWKPIKETLASCLDHLEGKGDQNKAEEFIELLRTENVFSPVAHNRLRTYIKGLKSQSDGLL</sequence>